<accession>G1WGH5</accession>
<comment type="caution">
    <text evidence="2">The sequence shown here is derived from an EMBL/GenBank/DDBJ whole genome shotgun (WGS) entry which is preliminary data.</text>
</comment>
<gene>
    <name evidence="2" type="ORF">HMPREF9452_00438</name>
</gene>
<dbReference type="PATRIC" id="fig|742742.3.peg.419"/>
<dbReference type="Proteomes" id="UP000004830">
    <property type="component" value="Unassembled WGS sequence"/>
</dbReference>
<organism evidence="2 3">
    <name type="scientific">Collinsella tanakaei YIT 12063</name>
    <dbReference type="NCBI Taxonomy" id="742742"/>
    <lineage>
        <taxon>Bacteria</taxon>
        <taxon>Bacillati</taxon>
        <taxon>Actinomycetota</taxon>
        <taxon>Coriobacteriia</taxon>
        <taxon>Coriobacteriales</taxon>
        <taxon>Coriobacteriaceae</taxon>
        <taxon>Collinsella</taxon>
    </lineage>
</organism>
<evidence type="ECO:0000313" key="2">
    <source>
        <dbReference type="EMBL" id="EGX67426.1"/>
    </source>
</evidence>
<protein>
    <submittedName>
        <fullName evidence="2">Uncharacterized protein</fullName>
    </submittedName>
</protein>
<reference evidence="2 3" key="1">
    <citation type="submission" date="2011-06" db="EMBL/GenBank/DDBJ databases">
        <title>The Genome Sequence of Collinsella tanakaei YIT 12063.</title>
        <authorList>
            <consortium name="The Broad Institute Genome Sequencing Platform"/>
            <person name="Earl A."/>
            <person name="Ward D."/>
            <person name="Feldgarden M."/>
            <person name="Gevers D."/>
            <person name="Morotomi M."/>
            <person name="Young S.K."/>
            <person name="Zeng Q."/>
            <person name="Gargeya S."/>
            <person name="Fitzgerald M."/>
            <person name="Haas B."/>
            <person name="Abouelleil A."/>
            <person name="Alvarado L."/>
            <person name="Arachchi H.M."/>
            <person name="Berlin A."/>
            <person name="Brown A."/>
            <person name="Chapman S.B."/>
            <person name="Chen Z."/>
            <person name="Dunbar C."/>
            <person name="Freedman E."/>
            <person name="Gearin G."/>
            <person name="Gellesch M."/>
            <person name="Goldberg J."/>
            <person name="Griggs A."/>
            <person name="Gujja S."/>
            <person name="Heiman D."/>
            <person name="Howarth C."/>
            <person name="Larson L."/>
            <person name="Lui A."/>
            <person name="MacDonald P.J.P."/>
            <person name="Mehta T."/>
            <person name="Montmayeur A."/>
            <person name="Murphy C."/>
            <person name="Neiman D."/>
            <person name="Pearson M."/>
            <person name="Priest M."/>
            <person name="Roberts A."/>
            <person name="Saif S."/>
            <person name="Shea T."/>
            <person name="Shenoy N."/>
            <person name="Sisk P."/>
            <person name="Stolte C."/>
            <person name="Sykes S."/>
            <person name="Wortman J."/>
            <person name="Nusbaum C."/>
            <person name="Birren B."/>
        </authorList>
    </citation>
    <scope>NUCLEOTIDE SEQUENCE [LARGE SCALE GENOMIC DNA]</scope>
    <source>
        <strain evidence="2 3">YIT 12063</strain>
    </source>
</reference>
<keyword evidence="1" id="KW-0472">Membrane</keyword>
<evidence type="ECO:0000313" key="3">
    <source>
        <dbReference type="Proteomes" id="UP000004830"/>
    </source>
</evidence>
<dbReference type="EMBL" id="ADLS01000006">
    <property type="protein sequence ID" value="EGX67426.1"/>
    <property type="molecule type" value="Genomic_DNA"/>
</dbReference>
<keyword evidence="1" id="KW-1133">Transmembrane helix</keyword>
<dbReference type="STRING" id="742742.HMPREF9452_00438"/>
<proteinExistence type="predicted"/>
<name>G1WGH5_9ACTN</name>
<feature type="transmembrane region" description="Helical" evidence="1">
    <location>
        <begin position="21"/>
        <end position="39"/>
    </location>
</feature>
<dbReference type="AlphaFoldDB" id="G1WGH5"/>
<dbReference type="RefSeq" id="WP_009140474.1">
    <property type="nucleotide sequence ID" value="NZ_JH126467.1"/>
</dbReference>
<keyword evidence="1" id="KW-0812">Transmembrane</keyword>
<feature type="transmembrane region" description="Helical" evidence="1">
    <location>
        <begin position="51"/>
        <end position="69"/>
    </location>
</feature>
<keyword evidence="3" id="KW-1185">Reference proteome</keyword>
<dbReference type="HOGENOM" id="CLU_2733078_0_0_11"/>
<dbReference type="GeneID" id="62758210"/>
<evidence type="ECO:0000256" key="1">
    <source>
        <dbReference type="SAM" id="Phobius"/>
    </source>
</evidence>
<sequence>MTNRIIPSTDCSDYKRPTRMQAIAGCAGFAALAFVPSIIDAALNMVRIPDAAVLALVALIPVALIVAAAKL</sequence>